<evidence type="ECO:0000313" key="3">
    <source>
        <dbReference type="Proteomes" id="UP000887229"/>
    </source>
</evidence>
<dbReference type="AlphaFoldDB" id="A0A9P7ZI90"/>
<dbReference type="OrthoDB" id="5412996at2759"/>
<dbReference type="GeneID" id="70296680"/>
<dbReference type="RefSeq" id="XP_046116340.1">
    <property type="nucleotide sequence ID" value="XM_046265777.1"/>
</dbReference>
<gene>
    <name evidence="2" type="ORF">F5Z01DRAFT_682590</name>
</gene>
<name>A0A9P7ZI90_9HYPO</name>
<dbReference type="Proteomes" id="UP000887229">
    <property type="component" value="Unassembled WGS sequence"/>
</dbReference>
<comment type="caution">
    <text evidence="2">The sequence shown here is derived from an EMBL/GenBank/DDBJ whole genome shotgun (WGS) entry which is preliminary data.</text>
</comment>
<dbReference type="InterPro" id="IPR051678">
    <property type="entry name" value="AGP_Transferase"/>
</dbReference>
<dbReference type="EMBL" id="MU251262">
    <property type="protein sequence ID" value="KAG9252416.1"/>
    <property type="molecule type" value="Genomic_DNA"/>
</dbReference>
<dbReference type="PANTHER" id="PTHR21310:SF37">
    <property type="entry name" value="AMINOGLYCOSIDE PHOSPHOTRANSFERASE DOMAIN-CONTAINING PROTEIN"/>
    <property type="match status" value="1"/>
</dbReference>
<dbReference type="InterPro" id="IPR002575">
    <property type="entry name" value="Aminoglycoside_PTrfase"/>
</dbReference>
<keyword evidence="3" id="KW-1185">Reference proteome</keyword>
<evidence type="ECO:0000259" key="1">
    <source>
        <dbReference type="Pfam" id="PF01636"/>
    </source>
</evidence>
<proteinExistence type="predicted"/>
<evidence type="ECO:0000313" key="2">
    <source>
        <dbReference type="EMBL" id="KAG9252416.1"/>
    </source>
</evidence>
<accession>A0A9P7ZI90</accession>
<dbReference type="SUPFAM" id="SSF56112">
    <property type="entry name" value="Protein kinase-like (PK-like)"/>
    <property type="match status" value="1"/>
</dbReference>
<organism evidence="2 3">
    <name type="scientific">Emericellopsis atlantica</name>
    <dbReference type="NCBI Taxonomy" id="2614577"/>
    <lineage>
        <taxon>Eukaryota</taxon>
        <taxon>Fungi</taxon>
        <taxon>Dikarya</taxon>
        <taxon>Ascomycota</taxon>
        <taxon>Pezizomycotina</taxon>
        <taxon>Sordariomycetes</taxon>
        <taxon>Hypocreomycetidae</taxon>
        <taxon>Hypocreales</taxon>
        <taxon>Bionectriaceae</taxon>
        <taxon>Emericellopsis</taxon>
    </lineage>
</organism>
<dbReference type="Pfam" id="PF01636">
    <property type="entry name" value="APH"/>
    <property type="match status" value="1"/>
</dbReference>
<sequence>MPPKKRFLRMEKDDLIWEKLEEDVDEWNRSIRTNELYHAVANMILKYTSKDGQPMQLHTPVWGAYNKVYRLEYKDGSSVVMRVPMQGAVQFPEEKIRYEVATIRHIATHTTIPVLHIYHHRTAAENPTGLGPFIIMDYIDHHQNMSRALADPGRDIGERPVLDPNITEGKLELLYGQIANILLQLSTLKFPRLGSLMEEEGVGSVSVGGRPLISNMNDIVQHINAPEEILPSPSQSYSSAHEWYSSLADMHMAQLALQHNDAVEDEEDARDKYVARQLFRNLAQPTKTEGDFRLFSEDLRPANVLLDENIRVVGVIDWEFAYAAPAQYSFDPPWWLLIKEPEWTDSGYHEWMKAYKPRLQTFLRVLEAEEAKIAATDLADTGKQTWLLNYAARKSWAFDYVWWKFLDEQYFGPNEDQDYKIRLALLSEPQRKAMESFVARKMEGSKDRKIVMWEKQDAADRLAEVLI</sequence>
<dbReference type="Gene3D" id="3.90.1200.10">
    <property type="match status" value="1"/>
</dbReference>
<dbReference type="InterPro" id="IPR011009">
    <property type="entry name" value="Kinase-like_dom_sf"/>
</dbReference>
<reference evidence="2" key="1">
    <citation type="journal article" date="2021" name="IMA Fungus">
        <title>Genomic characterization of three marine fungi, including Emericellopsis atlantica sp. nov. with signatures of a generalist lifestyle and marine biomass degradation.</title>
        <authorList>
            <person name="Hagestad O.C."/>
            <person name="Hou L."/>
            <person name="Andersen J.H."/>
            <person name="Hansen E.H."/>
            <person name="Altermark B."/>
            <person name="Li C."/>
            <person name="Kuhnert E."/>
            <person name="Cox R.J."/>
            <person name="Crous P.W."/>
            <person name="Spatafora J.W."/>
            <person name="Lail K."/>
            <person name="Amirebrahimi M."/>
            <person name="Lipzen A."/>
            <person name="Pangilinan J."/>
            <person name="Andreopoulos W."/>
            <person name="Hayes R.D."/>
            <person name="Ng V."/>
            <person name="Grigoriev I.V."/>
            <person name="Jackson S.A."/>
            <person name="Sutton T.D.S."/>
            <person name="Dobson A.D.W."/>
            <person name="Rama T."/>
        </authorList>
    </citation>
    <scope>NUCLEOTIDE SEQUENCE</scope>
    <source>
        <strain evidence="2">TS7</strain>
    </source>
</reference>
<dbReference type="PANTHER" id="PTHR21310">
    <property type="entry name" value="AMINOGLYCOSIDE PHOSPHOTRANSFERASE-RELATED-RELATED"/>
    <property type="match status" value="1"/>
</dbReference>
<feature type="domain" description="Aminoglycoside phosphotransferase" evidence="1">
    <location>
        <begin position="63"/>
        <end position="337"/>
    </location>
</feature>
<protein>
    <submittedName>
        <fullName evidence="2">Phosphotransferase family protein</fullName>
    </submittedName>
</protein>